<dbReference type="AlphaFoldDB" id="A0AAV9D392"/>
<reference evidence="2" key="1">
    <citation type="journal article" date="2023" name="Nat. Commun.">
        <title>Diploid and tetraploid genomes of Acorus and the evolution of monocots.</title>
        <authorList>
            <person name="Ma L."/>
            <person name="Liu K.W."/>
            <person name="Li Z."/>
            <person name="Hsiao Y.Y."/>
            <person name="Qi Y."/>
            <person name="Fu T."/>
            <person name="Tang G.D."/>
            <person name="Zhang D."/>
            <person name="Sun W.H."/>
            <person name="Liu D.K."/>
            <person name="Li Y."/>
            <person name="Chen G.Z."/>
            <person name="Liu X.D."/>
            <person name="Liao X.Y."/>
            <person name="Jiang Y.T."/>
            <person name="Yu X."/>
            <person name="Hao Y."/>
            <person name="Huang J."/>
            <person name="Zhao X.W."/>
            <person name="Ke S."/>
            <person name="Chen Y.Y."/>
            <person name="Wu W.L."/>
            <person name="Hsu J.L."/>
            <person name="Lin Y.F."/>
            <person name="Huang M.D."/>
            <person name="Li C.Y."/>
            <person name="Huang L."/>
            <person name="Wang Z.W."/>
            <person name="Zhao X."/>
            <person name="Zhong W.Y."/>
            <person name="Peng D.H."/>
            <person name="Ahmad S."/>
            <person name="Lan S."/>
            <person name="Zhang J.S."/>
            <person name="Tsai W.C."/>
            <person name="Van de Peer Y."/>
            <person name="Liu Z.J."/>
        </authorList>
    </citation>
    <scope>NUCLEOTIDE SEQUENCE</scope>
    <source>
        <strain evidence="2">CP</strain>
    </source>
</reference>
<sequence length="343" mass="37805">MGRQKYKKGKNFHPKSRTSEAPTSTEARLSVVRNFNKGGAKVGFLIAGEFIAGLDFATWNEYVCFELLNEMENNTPPTVRYNTKKVANRARGKRPSDPTKGHPGAEKFQTQPLYFEEELDILFGVTAARGDDSYVPTGSSSARGKRSFGGSDSTTVEDQDYEPQFTDSHPYSIPTPSSIPPTANVGDEATSPPRHSPLPPLPVAPKRQRTAVGQRLGSSIDRMCDILEMRTNLAYGGNDTVPKFADAMALVDRIPEIVVDSPLYFYALDMLREPGNREVFCSFPTDARRQHKASQIDLDTNIGRDHGFQICNPKVRWKLGNGFKEALGQTFSDSAYGLTPGSS</sequence>
<name>A0AAV9D392_ACOCL</name>
<dbReference type="Proteomes" id="UP001180020">
    <property type="component" value="Unassembled WGS sequence"/>
</dbReference>
<keyword evidence="3" id="KW-1185">Reference proteome</keyword>
<accession>A0AAV9D392</accession>
<feature type="region of interest" description="Disordered" evidence="1">
    <location>
        <begin position="132"/>
        <end position="212"/>
    </location>
</feature>
<gene>
    <name evidence="2" type="ORF">QJS10_CPB15g00227</name>
</gene>
<evidence type="ECO:0000313" key="3">
    <source>
        <dbReference type="Proteomes" id="UP001180020"/>
    </source>
</evidence>
<feature type="compositionally biased region" description="Basic residues" evidence="1">
    <location>
        <begin position="1"/>
        <end position="16"/>
    </location>
</feature>
<feature type="compositionally biased region" description="Pro residues" evidence="1">
    <location>
        <begin position="194"/>
        <end position="203"/>
    </location>
</feature>
<feature type="compositionally biased region" description="Basic and acidic residues" evidence="1">
    <location>
        <begin position="94"/>
        <end position="105"/>
    </location>
</feature>
<evidence type="ECO:0000256" key="1">
    <source>
        <dbReference type="SAM" id="MobiDB-lite"/>
    </source>
</evidence>
<reference evidence="2" key="2">
    <citation type="submission" date="2023-06" db="EMBL/GenBank/DDBJ databases">
        <authorList>
            <person name="Ma L."/>
            <person name="Liu K.-W."/>
            <person name="Li Z."/>
            <person name="Hsiao Y.-Y."/>
            <person name="Qi Y."/>
            <person name="Fu T."/>
            <person name="Tang G."/>
            <person name="Zhang D."/>
            <person name="Sun W.-H."/>
            <person name="Liu D.-K."/>
            <person name="Li Y."/>
            <person name="Chen G.-Z."/>
            <person name="Liu X.-D."/>
            <person name="Liao X.-Y."/>
            <person name="Jiang Y.-T."/>
            <person name="Yu X."/>
            <person name="Hao Y."/>
            <person name="Huang J."/>
            <person name="Zhao X.-W."/>
            <person name="Ke S."/>
            <person name="Chen Y.-Y."/>
            <person name="Wu W.-L."/>
            <person name="Hsu J.-L."/>
            <person name="Lin Y.-F."/>
            <person name="Huang M.-D."/>
            <person name="Li C.-Y."/>
            <person name="Huang L."/>
            <person name="Wang Z.-W."/>
            <person name="Zhao X."/>
            <person name="Zhong W.-Y."/>
            <person name="Peng D.-H."/>
            <person name="Ahmad S."/>
            <person name="Lan S."/>
            <person name="Zhang J.-S."/>
            <person name="Tsai W.-C."/>
            <person name="Van De Peer Y."/>
            <person name="Liu Z.-J."/>
        </authorList>
    </citation>
    <scope>NUCLEOTIDE SEQUENCE</scope>
    <source>
        <strain evidence="2">CP</strain>
        <tissue evidence="2">Leaves</tissue>
    </source>
</reference>
<dbReference type="EMBL" id="JAUJYO010000015">
    <property type="protein sequence ID" value="KAK1295680.1"/>
    <property type="molecule type" value="Genomic_DNA"/>
</dbReference>
<feature type="compositionally biased region" description="Low complexity" evidence="1">
    <location>
        <begin position="172"/>
        <end position="182"/>
    </location>
</feature>
<feature type="region of interest" description="Disordered" evidence="1">
    <location>
        <begin position="1"/>
        <end position="26"/>
    </location>
</feature>
<protein>
    <submittedName>
        <fullName evidence="2">Uncharacterized protein</fullName>
    </submittedName>
</protein>
<comment type="caution">
    <text evidence="2">The sequence shown here is derived from an EMBL/GenBank/DDBJ whole genome shotgun (WGS) entry which is preliminary data.</text>
</comment>
<feature type="region of interest" description="Disordered" evidence="1">
    <location>
        <begin position="85"/>
        <end position="110"/>
    </location>
</feature>
<evidence type="ECO:0000313" key="2">
    <source>
        <dbReference type="EMBL" id="KAK1295680.1"/>
    </source>
</evidence>
<proteinExistence type="predicted"/>
<organism evidence="2 3">
    <name type="scientific">Acorus calamus</name>
    <name type="common">Sweet flag</name>
    <dbReference type="NCBI Taxonomy" id="4465"/>
    <lineage>
        <taxon>Eukaryota</taxon>
        <taxon>Viridiplantae</taxon>
        <taxon>Streptophyta</taxon>
        <taxon>Embryophyta</taxon>
        <taxon>Tracheophyta</taxon>
        <taxon>Spermatophyta</taxon>
        <taxon>Magnoliopsida</taxon>
        <taxon>Liliopsida</taxon>
        <taxon>Acoraceae</taxon>
        <taxon>Acorus</taxon>
    </lineage>
</organism>